<evidence type="ECO:0000256" key="3">
    <source>
        <dbReference type="ARBA" id="ARBA00022553"/>
    </source>
</evidence>
<dbReference type="Gene3D" id="1.10.10.60">
    <property type="entry name" value="Homeodomain-like"/>
    <property type="match status" value="1"/>
</dbReference>
<keyword evidence="3" id="KW-0597">Phosphoprotein</keyword>
<dbReference type="SUPFAM" id="SSF55874">
    <property type="entry name" value="ATPase domain of HSP90 chaperone/DNA topoisomerase II/histidine kinase"/>
    <property type="match status" value="1"/>
</dbReference>
<dbReference type="Proteomes" id="UP000061809">
    <property type="component" value="Chromosome"/>
</dbReference>
<dbReference type="PROSITE" id="PS51257">
    <property type="entry name" value="PROKAR_LIPOPROTEIN"/>
    <property type="match status" value="1"/>
</dbReference>
<dbReference type="GO" id="GO:0003700">
    <property type="term" value="F:DNA-binding transcription factor activity"/>
    <property type="evidence" value="ECO:0007669"/>
    <property type="project" value="InterPro"/>
</dbReference>
<dbReference type="EC" id="2.7.13.3" evidence="2"/>
<proteinExistence type="predicted"/>
<dbReference type="InterPro" id="IPR004358">
    <property type="entry name" value="Sig_transdc_His_kin-like_C"/>
</dbReference>
<keyword evidence="7" id="KW-0418">Kinase</keyword>
<dbReference type="InterPro" id="IPR011123">
    <property type="entry name" value="Y_Y_Y"/>
</dbReference>
<dbReference type="SUPFAM" id="SSF63829">
    <property type="entry name" value="Calcium-dependent phosphotriesterase"/>
    <property type="match status" value="2"/>
</dbReference>
<dbReference type="Gene3D" id="2.130.10.10">
    <property type="entry name" value="YVTN repeat-like/Quinoprotein amine dehydrogenase"/>
    <property type="match status" value="2"/>
</dbReference>
<dbReference type="InterPro" id="IPR036097">
    <property type="entry name" value="HisK_dim/P_sf"/>
</dbReference>
<dbReference type="InterPro" id="IPR005467">
    <property type="entry name" value="His_kinase_dom"/>
</dbReference>
<dbReference type="SMART" id="SM00387">
    <property type="entry name" value="HATPase_c"/>
    <property type="match status" value="1"/>
</dbReference>
<dbReference type="InterPro" id="IPR011006">
    <property type="entry name" value="CheY-like_superfamily"/>
</dbReference>
<dbReference type="Pfam" id="PF00512">
    <property type="entry name" value="HisKA"/>
    <property type="match status" value="1"/>
</dbReference>
<evidence type="ECO:0000256" key="1">
    <source>
        <dbReference type="ARBA" id="ARBA00000085"/>
    </source>
</evidence>
<evidence type="ECO:0000256" key="5">
    <source>
        <dbReference type="ARBA" id="ARBA00023125"/>
    </source>
</evidence>
<dbReference type="PANTHER" id="PTHR43547:SF2">
    <property type="entry name" value="HYBRID SIGNAL TRANSDUCTION HISTIDINE KINASE C"/>
    <property type="match status" value="1"/>
</dbReference>
<evidence type="ECO:0000256" key="2">
    <source>
        <dbReference type="ARBA" id="ARBA00012438"/>
    </source>
</evidence>
<dbReference type="Gene3D" id="1.10.287.130">
    <property type="match status" value="1"/>
</dbReference>
<dbReference type="Gene3D" id="3.30.565.10">
    <property type="entry name" value="Histidine kinase-like ATPase, C-terminal domain"/>
    <property type="match status" value="1"/>
</dbReference>
<dbReference type="GO" id="GO:0043565">
    <property type="term" value="F:sequence-specific DNA binding"/>
    <property type="evidence" value="ECO:0007669"/>
    <property type="project" value="InterPro"/>
</dbReference>
<keyword evidence="4" id="KW-0805">Transcription regulation</keyword>
<dbReference type="InterPro" id="IPR001789">
    <property type="entry name" value="Sig_transdc_resp-reg_receiver"/>
</dbReference>
<organism evidence="7 8">
    <name type="scientific">Bacteroides cellulosilyticus</name>
    <dbReference type="NCBI Taxonomy" id="246787"/>
    <lineage>
        <taxon>Bacteria</taxon>
        <taxon>Pseudomonadati</taxon>
        <taxon>Bacteroidota</taxon>
        <taxon>Bacteroidia</taxon>
        <taxon>Bacteroidales</taxon>
        <taxon>Bacteroidaceae</taxon>
        <taxon>Bacteroides</taxon>
    </lineage>
</organism>
<name>A0A0P0GM90_9BACE</name>
<keyword evidence="7" id="KW-0808">Transferase</keyword>
<evidence type="ECO:0000313" key="8">
    <source>
        <dbReference type="Proteomes" id="UP000061809"/>
    </source>
</evidence>
<dbReference type="EMBL" id="CP012801">
    <property type="protein sequence ID" value="ALJ59178.1"/>
    <property type="molecule type" value="Genomic_DNA"/>
</dbReference>
<dbReference type="Pfam" id="PF07495">
    <property type="entry name" value="Y_Y_Y"/>
    <property type="match status" value="1"/>
</dbReference>
<dbReference type="Gene3D" id="3.40.50.2300">
    <property type="match status" value="1"/>
</dbReference>
<dbReference type="GO" id="GO:0000155">
    <property type="term" value="F:phosphorelay sensor kinase activity"/>
    <property type="evidence" value="ECO:0007669"/>
    <property type="project" value="InterPro"/>
</dbReference>
<dbReference type="PANTHER" id="PTHR43547">
    <property type="entry name" value="TWO-COMPONENT HISTIDINE KINASE"/>
    <property type="match status" value="1"/>
</dbReference>
<dbReference type="InterPro" id="IPR003661">
    <property type="entry name" value="HisK_dim/P_dom"/>
</dbReference>
<dbReference type="InterPro" id="IPR018060">
    <property type="entry name" value="HTH_AraC"/>
</dbReference>
<dbReference type="InterPro" id="IPR013783">
    <property type="entry name" value="Ig-like_fold"/>
</dbReference>
<comment type="catalytic activity">
    <reaction evidence="1">
        <text>ATP + protein L-histidine = ADP + protein N-phospho-L-histidine.</text>
        <dbReference type="EC" id="2.7.13.3"/>
    </reaction>
</comment>
<dbReference type="PROSITE" id="PS01124">
    <property type="entry name" value="HTH_ARAC_FAMILY_2"/>
    <property type="match status" value="1"/>
</dbReference>
<dbReference type="InterPro" id="IPR009057">
    <property type="entry name" value="Homeodomain-like_sf"/>
</dbReference>
<dbReference type="InterPro" id="IPR036890">
    <property type="entry name" value="HATPase_C_sf"/>
</dbReference>
<dbReference type="PROSITE" id="PS00041">
    <property type="entry name" value="HTH_ARAC_FAMILY_1"/>
    <property type="match status" value="1"/>
</dbReference>
<dbReference type="PRINTS" id="PR00344">
    <property type="entry name" value="BCTRLSENSOR"/>
</dbReference>
<dbReference type="Gene3D" id="2.60.40.10">
    <property type="entry name" value="Immunoglobulins"/>
    <property type="match status" value="1"/>
</dbReference>
<dbReference type="Pfam" id="PF00072">
    <property type="entry name" value="Response_reg"/>
    <property type="match status" value="1"/>
</dbReference>
<dbReference type="InterPro" id="IPR018062">
    <property type="entry name" value="HTH_AraC-typ_CS"/>
</dbReference>
<reference evidence="7 8" key="1">
    <citation type="journal article" date="2015" name="Science">
        <title>Genetic determinants of in vivo fitness and diet responsiveness in multiple human gut Bacteroides.</title>
        <authorList>
            <person name="Wu M."/>
            <person name="McNulty N.P."/>
            <person name="Rodionov D.A."/>
            <person name="Khoroshkin M.S."/>
            <person name="Griffin N.W."/>
            <person name="Cheng J."/>
            <person name="Latreille P."/>
            <person name="Kerstetter R.A."/>
            <person name="Terrapon N."/>
            <person name="Henrissat B."/>
            <person name="Osterman A.L."/>
            <person name="Gordon J.I."/>
        </authorList>
    </citation>
    <scope>NUCLEOTIDE SEQUENCE [LARGE SCALE GENOMIC DNA]</scope>
    <source>
        <strain evidence="7 8">WH2</strain>
    </source>
</reference>
<dbReference type="PATRIC" id="fig|246787.4.peg.1990"/>
<dbReference type="Pfam" id="PF07494">
    <property type="entry name" value="Reg_prop"/>
    <property type="match status" value="1"/>
</dbReference>
<dbReference type="Pfam" id="PF02518">
    <property type="entry name" value="HATPase_c"/>
    <property type="match status" value="1"/>
</dbReference>
<dbReference type="PROSITE" id="PS50109">
    <property type="entry name" value="HIS_KIN"/>
    <property type="match status" value="1"/>
</dbReference>
<dbReference type="InterPro" id="IPR003594">
    <property type="entry name" value="HATPase_dom"/>
</dbReference>
<dbReference type="InterPro" id="IPR011110">
    <property type="entry name" value="Reg_prop"/>
</dbReference>
<keyword evidence="5" id="KW-0238">DNA-binding</keyword>
<dbReference type="SUPFAM" id="SSF47384">
    <property type="entry name" value="Homodimeric domain of signal transducing histidine kinase"/>
    <property type="match status" value="1"/>
</dbReference>
<dbReference type="SMART" id="SM00388">
    <property type="entry name" value="HisKA"/>
    <property type="match status" value="1"/>
</dbReference>
<dbReference type="SMART" id="SM00448">
    <property type="entry name" value="REC"/>
    <property type="match status" value="1"/>
</dbReference>
<evidence type="ECO:0000256" key="6">
    <source>
        <dbReference type="ARBA" id="ARBA00023163"/>
    </source>
</evidence>
<sequence length="1330" mass="152901">MKMKILSHILGCILFLSCHNSIDERGQKDVAITRQPQIGYNQIKDIVEDKQGYIWIGTPGGVYQYNGKRYYHYRSTEDTTSLCNDAVLKMYCSSRGQLFVLTEFGTSVYNNDGSFQTIFKEGVYPYSNGITETSDGRIFLSISDVGTNIYEYDARNKICTKRLSGFLPLADRNDNLWIWRDGEACCHSIKDFSLIKSIRIDDLSDVAGLLPNGDLFYHTSQGIFIIDPNTFRRVINDSIERVSMVLKNKHIKRVTPYNSSSMLLYAKNNQLYLWDTVKMTIIDQNHTDFPFHIPLDDISTVYVDSHQNVWIGSERDGYQVLYHQQSRFKKETETIEFFRNKDITNIFRGTNNDYYIIVSHSELYHVLADQRIFRLDISSFISKEEIDQCFVDSENLLWLVTNRNLIKCKVYDENKIESLKIYPYYCYTVGEDGTGNIWFESNHNLYYLSKGAETPVAIKENIGIVNTIRKIDSNSIIVSTYAGNIYIVDSNKMTIEEIEIPRSRSTGIVCMDLMIDHTGNAWGVSYGQGLMHIDLTSKKISFYNDTNICGQMCSVIEDCQQNIWIGTLHGLIRFDTANKRFISYYKEDGIMNDSYVPMCAIHGQGDELIFGGTKGLTLFDPKEIKPYETCKIKIEYISSNEQLLKPYEHKRVKMQGDSIAQVCLTNNNSGVYFYYTTLDYGNLNKYKTEFYLEGLDQQWHSLENEDYAYYSHIPAGHYVLQIRAINENGDVIDAKTVDVFVEPAPWAQKWLLFGVYPLCLLICLYTGWRIYRRIRQNRDQIRKITVQREQEKYANMMNIKYFTNISHEFRTPLTMIYGAFRTLEENPKDSLSSSSLFQVIRHNTERMLKLINQLLDFNKMENGILRLKVSKTNVIPLFNACADRFIVGFQQKKINVRRSIQSETINLLLDDDKFDKILTNILSNALKYSPEEGNISIGIQVITQDIAHAEFPMSMKVKSDEWLEIKVADTGIGIPEDKQKAVFERFYQIEHPDYQSGWGTGIGLFYAKSLVELHHGFIKCSSNAPNGSVFTFIIPMNPALYDNNQQVDSPKGSNAITKIQENVREELNLISPPYQPDDDQAAKILVVDDDTEILNFMKLLLKDYVVECRTNPNTTIGEIGDIKPDLIISDILMHGMNGYEFCHKIKSDATTCHLPVILLTAQSSSEHQVQGLSAGADAYVVKPFEPRYLTALIKSTLLNREKIRKVLTSSTQIDIQEQPILQSQDGIFMEKLYSYMESHLSEAEIDLGEILNIFSISRSKFYYKVKDLTGLSPNSFFRTYKLNRAAQMIKEGNEKLTYIADVTGFCSQSYFTASFKKQFGCSPSKYKEEY</sequence>
<dbReference type="SUPFAM" id="SSF52172">
    <property type="entry name" value="CheY-like"/>
    <property type="match status" value="1"/>
</dbReference>
<dbReference type="CDD" id="cd00082">
    <property type="entry name" value="HisKA"/>
    <property type="match status" value="1"/>
</dbReference>
<dbReference type="KEGG" id="bcel:BcellWH2_01932"/>
<protein>
    <recommendedName>
        <fullName evidence="2">histidine kinase</fullName>
        <ecNumber evidence="2">2.7.13.3</ecNumber>
    </recommendedName>
</protein>
<dbReference type="PROSITE" id="PS50110">
    <property type="entry name" value="RESPONSE_REGULATORY"/>
    <property type="match status" value="1"/>
</dbReference>
<keyword evidence="6" id="KW-0804">Transcription</keyword>
<gene>
    <name evidence="7" type="primary">tmoS_6</name>
    <name evidence="7" type="ORF">BcellWH2_01932</name>
</gene>
<evidence type="ECO:0000256" key="4">
    <source>
        <dbReference type="ARBA" id="ARBA00023015"/>
    </source>
</evidence>
<dbReference type="SMART" id="SM00342">
    <property type="entry name" value="HTH_ARAC"/>
    <property type="match status" value="1"/>
</dbReference>
<evidence type="ECO:0000313" key="7">
    <source>
        <dbReference type="EMBL" id="ALJ59178.1"/>
    </source>
</evidence>
<dbReference type="RefSeq" id="WP_081679892.1">
    <property type="nucleotide sequence ID" value="NZ_CP012801.1"/>
</dbReference>
<accession>A0A0P0GM90</accession>
<dbReference type="Pfam" id="PF12833">
    <property type="entry name" value="HTH_18"/>
    <property type="match status" value="1"/>
</dbReference>
<dbReference type="InterPro" id="IPR015943">
    <property type="entry name" value="WD40/YVTN_repeat-like_dom_sf"/>
</dbReference>
<dbReference type="SUPFAM" id="SSF46689">
    <property type="entry name" value="Homeodomain-like"/>
    <property type="match status" value="1"/>
</dbReference>